<sequence>MHIGELSERTGTTPRMLRYYEQQGLLKPQRTEGRFRTYAETDVQRVRRIRCLLAAALPIAVIAKVLACRDGALPTDPETCEPLLDVLQRQLDAINEKIGDLHTSREALERLMRDLHAGLETAVP</sequence>
<dbReference type="OrthoDB" id="9809391at2"/>
<dbReference type="GO" id="GO:0003677">
    <property type="term" value="F:DNA binding"/>
    <property type="evidence" value="ECO:0007669"/>
    <property type="project" value="UniProtKB-KW"/>
</dbReference>
<name>A0A4Q7J770_9PSEU</name>
<organism evidence="3 4">
    <name type="scientific">Amycolatopsis suaedae</name>
    <dbReference type="NCBI Taxonomy" id="2510978"/>
    <lineage>
        <taxon>Bacteria</taxon>
        <taxon>Bacillati</taxon>
        <taxon>Actinomycetota</taxon>
        <taxon>Actinomycetes</taxon>
        <taxon>Pseudonocardiales</taxon>
        <taxon>Pseudonocardiaceae</taxon>
        <taxon>Amycolatopsis</taxon>
    </lineage>
</organism>
<dbReference type="PANTHER" id="PTHR30204:SF97">
    <property type="entry name" value="MERR FAMILY REGULATORY PROTEIN"/>
    <property type="match status" value="1"/>
</dbReference>
<dbReference type="InterPro" id="IPR009061">
    <property type="entry name" value="DNA-bd_dom_put_sf"/>
</dbReference>
<comment type="caution">
    <text evidence="3">The sequence shown here is derived from an EMBL/GenBank/DDBJ whole genome shotgun (WGS) entry which is preliminary data.</text>
</comment>
<dbReference type="EMBL" id="SFCC01000010">
    <property type="protein sequence ID" value="RZQ62193.1"/>
    <property type="molecule type" value="Genomic_DNA"/>
</dbReference>
<evidence type="ECO:0000256" key="1">
    <source>
        <dbReference type="ARBA" id="ARBA00023125"/>
    </source>
</evidence>
<dbReference type="PANTHER" id="PTHR30204">
    <property type="entry name" value="REDOX-CYCLING DRUG-SENSING TRANSCRIPTIONAL ACTIVATOR SOXR"/>
    <property type="match status" value="1"/>
</dbReference>
<gene>
    <name evidence="3" type="ORF">EWH70_20850</name>
</gene>
<dbReference type="PRINTS" id="PR00040">
    <property type="entry name" value="HTHMERR"/>
</dbReference>
<dbReference type="Pfam" id="PF13411">
    <property type="entry name" value="MerR_1"/>
    <property type="match status" value="1"/>
</dbReference>
<keyword evidence="4" id="KW-1185">Reference proteome</keyword>
<evidence type="ECO:0000313" key="3">
    <source>
        <dbReference type="EMBL" id="RZQ62193.1"/>
    </source>
</evidence>
<evidence type="ECO:0000313" key="4">
    <source>
        <dbReference type="Proteomes" id="UP000292003"/>
    </source>
</evidence>
<reference evidence="3 4" key="1">
    <citation type="submission" date="2019-02" db="EMBL/GenBank/DDBJ databases">
        <title>Draft genome sequence of Amycolatopsis sp. 8-3EHSu isolated from roots of Suaeda maritima.</title>
        <authorList>
            <person name="Duangmal K."/>
            <person name="Chantavorakit T."/>
        </authorList>
    </citation>
    <scope>NUCLEOTIDE SEQUENCE [LARGE SCALE GENOMIC DNA]</scope>
    <source>
        <strain evidence="3 4">8-3EHSu</strain>
    </source>
</reference>
<dbReference type="InterPro" id="IPR047057">
    <property type="entry name" value="MerR_fam"/>
</dbReference>
<feature type="domain" description="HTH merR-type" evidence="2">
    <location>
        <begin position="1"/>
        <end position="68"/>
    </location>
</feature>
<protein>
    <submittedName>
        <fullName evidence="3">MerR family transcriptional regulator</fullName>
    </submittedName>
</protein>
<keyword evidence="1" id="KW-0238">DNA-binding</keyword>
<dbReference type="SMART" id="SM00422">
    <property type="entry name" value="HTH_MERR"/>
    <property type="match status" value="1"/>
</dbReference>
<dbReference type="Proteomes" id="UP000292003">
    <property type="component" value="Unassembled WGS sequence"/>
</dbReference>
<dbReference type="InterPro" id="IPR000551">
    <property type="entry name" value="MerR-type_HTH_dom"/>
</dbReference>
<proteinExistence type="predicted"/>
<evidence type="ECO:0000259" key="2">
    <source>
        <dbReference type="PROSITE" id="PS50937"/>
    </source>
</evidence>
<accession>A0A4Q7J770</accession>
<dbReference type="Gene3D" id="1.10.1660.10">
    <property type="match status" value="1"/>
</dbReference>
<dbReference type="AlphaFoldDB" id="A0A4Q7J770"/>
<dbReference type="GO" id="GO:0003700">
    <property type="term" value="F:DNA-binding transcription factor activity"/>
    <property type="evidence" value="ECO:0007669"/>
    <property type="project" value="InterPro"/>
</dbReference>
<dbReference type="PROSITE" id="PS50937">
    <property type="entry name" value="HTH_MERR_2"/>
    <property type="match status" value="1"/>
</dbReference>
<dbReference type="SUPFAM" id="SSF46955">
    <property type="entry name" value="Putative DNA-binding domain"/>
    <property type="match status" value="1"/>
</dbReference>